<evidence type="ECO:0000313" key="2">
    <source>
        <dbReference type="Proteomes" id="UP000678489"/>
    </source>
</evidence>
<accession>A0A8E7KXS3</accession>
<dbReference type="Proteomes" id="UP000678489">
    <property type="component" value="Segment"/>
</dbReference>
<protein>
    <submittedName>
        <fullName evidence="1">Uncharacterized protein</fullName>
    </submittedName>
</protein>
<name>A0A8E7KXS3_9CAUD</name>
<proteinExistence type="predicted"/>
<sequence length="140" mass="16101">MKYRNTLNNIEYYIENGVVMMGKDGVYMESAMMSVALFNDMVRDGDLVPVISEKESFEAKVNYYKSAINPDTNIRFIAYCCATNDKKTGTELMVDYIGWISDRKRDYADKHPEMLHPLLGSGVIVDQDHFTKFIVSGEWM</sequence>
<evidence type="ECO:0000313" key="1">
    <source>
        <dbReference type="EMBL" id="QVW27776.1"/>
    </source>
</evidence>
<dbReference type="EMBL" id="MW689258">
    <property type="protein sequence ID" value="QVW27776.1"/>
    <property type="molecule type" value="Genomic_DNA"/>
</dbReference>
<organism evidence="1 2">
    <name type="scientific">Hafnia phage Pocis76</name>
    <dbReference type="NCBI Taxonomy" id="2831174"/>
    <lineage>
        <taxon>Viruses</taxon>
        <taxon>Duplodnaviria</taxon>
        <taxon>Heunggongvirae</taxon>
        <taxon>Uroviricota</taxon>
        <taxon>Caudoviricetes</taxon>
        <taxon>Drexlerviridae</taxon>
        <taxon>Tempevirinae</taxon>
        <taxon>Pocisvirus</taxon>
        <taxon>Pocisvirus pocis76</taxon>
    </lineage>
</organism>
<reference evidence="1" key="1">
    <citation type="submission" date="2021-03" db="EMBL/GenBank/DDBJ databases">
        <title>Complete genome sequence of Hafnia phage Pocis76.</title>
        <authorList>
            <person name="Dislers A."/>
            <person name="Zrelovs N."/>
            <person name="Kazaks A."/>
        </authorList>
    </citation>
    <scope>NUCLEOTIDE SEQUENCE</scope>
</reference>
<keyword evidence="2" id="KW-1185">Reference proteome</keyword>